<feature type="compositionally biased region" description="Basic and acidic residues" evidence="10">
    <location>
        <begin position="1462"/>
        <end position="1472"/>
    </location>
</feature>
<dbReference type="InterPro" id="IPR044811">
    <property type="entry name" value="DME/ROS1"/>
</dbReference>
<keyword evidence="5" id="KW-0479">Metal-binding</keyword>
<dbReference type="GO" id="GO:0141166">
    <property type="term" value="P:chromosomal 5-methylcytosine DNA demethylation pathway"/>
    <property type="evidence" value="ECO:0007669"/>
    <property type="project" value="InterPro"/>
</dbReference>
<dbReference type="InterPro" id="IPR028924">
    <property type="entry name" value="Perm-CXXC"/>
</dbReference>
<dbReference type="GO" id="GO:0051539">
    <property type="term" value="F:4 iron, 4 sulfur cluster binding"/>
    <property type="evidence" value="ECO:0007669"/>
    <property type="project" value="UniProtKB-KW"/>
</dbReference>
<feature type="compositionally biased region" description="Basic residues" evidence="10">
    <location>
        <begin position="601"/>
        <end position="612"/>
    </location>
</feature>
<evidence type="ECO:0000259" key="11">
    <source>
        <dbReference type="SMART" id="SM00478"/>
    </source>
</evidence>
<dbReference type="SMART" id="SM00525">
    <property type="entry name" value="FES"/>
    <property type="match status" value="1"/>
</dbReference>
<evidence type="ECO:0000256" key="10">
    <source>
        <dbReference type="SAM" id="MobiDB-lite"/>
    </source>
</evidence>
<dbReference type="Gene3D" id="1.10.340.30">
    <property type="entry name" value="Hypothetical protein, domain 2"/>
    <property type="match status" value="1"/>
</dbReference>
<keyword evidence="13" id="KW-1185">Reference proteome</keyword>
<feature type="region of interest" description="Disordered" evidence="10">
    <location>
        <begin position="489"/>
        <end position="508"/>
    </location>
</feature>
<evidence type="ECO:0000256" key="8">
    <source>
        <dbReference type="ARBA" id="ARBA00023125"/>
    </source>
</evidence>
<name>A0A0S3ST49_PHAAN</name>
<dbReference type="GO" id="GO:0046872">
    <property type="term" value="F:metal ion binding"/>
    <property type="evidence" value="ECO:0007669"/>
    <property type="project" value="UniProtKB-KW"/>
</dbReference>
<dbReference type="PANTHER" id="PTHR46213">
    <property type="entry name" value="TRANSCRIPTIONAL ACTIVATOR DEMETER"/>
    <property type="match status" value="1"/>
</dbReference>
<comment type="cofactor">
    <cofactor evidence="1">
        <name>[4Fe-4S] cluster</name>
        <dbReference type="ChEBI" id="CHEBI:49883"/>
    </cofactor>
</comment>
<comment type="subcellular location">
    <subcellularLocation>
        <location evidence="2">Nucleus</location>
    </subcellularLocation>
</comment>
<keyword evidence="6" id="KW-0408">Iron</keyword>
<dbReference type="GO" id="GO:0003906">
    <property type="term" value="F:DNA-(apurinic or apyrimidinic site) endonuclease activity"/>
    <property type="evidence" value="ECO:0007669"/>
    <property type="project" value="UniProtKB-ARBA"/>
</dbReference>
<feature type="compositionally biased region" description="Polar residues" evidence="10">
    <location>
        <begin position="218"/>
        <end position="235"/>
    </location>
</feature>
<protein>
    <recommendedName>
        <fullName evidence="11">HhH-GPD domain-containing protein</fullName>
    </recommendedName>
</protein>
<evidence type="ECO:0000256" key="7">
    <source>
        <dbReference type="ARBA" id="ARBA00023014"/>
    </source>
</evidence>
<dbReference type="GO" id="GO:0005634">
    <property type="term" value="C:nucleus"/>
    <property type="evidence" value="ECO:0007669"/>
    <property type="project" value="UniProtKB-SubCell"/>
</dbReference>
<dbReference type="PANTHER" id="PTHR46213:SF26">
    <property type="entry name" value="HHH-GPD BASE EXCISION DNA REPAIR FAMILY PROTEIN"/>
    <property type="match status" value="1"/>
</dbReference>
<feature type="domain" description="HhH-GPD" evidence="11">
    <location>
        <begin position="1511"/>
        <end position="1683"/>
    </location>
</feature>
<dbReference type="GO" id="GO:0019104">
    <property type="term" value="F:DNA N-glycosylase activity"/>
    <property type="evidence" value="ECO:0007669"/>
    <property type="project" value="InterPro"/>
</dbReference>
<dbReference type="EMBL" id="AP015041">
    <property type="protein sequence ID" value="BAT95986.1"/>
    <property type="molecule type" value="Genomic_DNA"/>
</dbReference>
<dbReference type="GO" id="GO:0035514">
    <property type="term" value="F:DNA demethylase activity"/>
    <property type="evidence" value="ECO:0007669"/>
    <property type="project" value="InterPro"/>
</dbReference>
<evidence type="ECO:0000256" key="5">
    <source>
        <dbReference type="ARBA" id="ARBA00022723"/>
    </source>
</evidence>
<dbReference type="OrthoDB" id="5607at2759"/>
<dbReference type="InterPro" id="IPR028925">
    <property type="entry name" value="RRM_DME"/>
</dbReference>
<feature type="compositionally biased region" description="Basic residues" evidence="10">
    <location>
        <begin position="941"/>
        <end position="951"/>
    </location>
</feature>
<evidence type="ECO:0000313" key="13">
    <source>
        <dbReference type="Proteomes" id="UP000291084"/>
    </source>
</evidence>
<evidence type="ECO:0000256" key="6">
    <source>
        <dbReference type="ARBA" id="ARBA00023004"/>
    </source>
</evidence>
<feature type="compositionally biased region" description="Polar residues" evidence="10">
    <location>
        <begin position="574"/>
        <end position="585"/>
    </location>
</feature>
<dbReference type="Gene3D" id="1.10.1670.10">
    <property type="entry name" value="Helix-hairpin-Helix base-excision DNA repair enzymes (C-terminal)"/>
    <property type="match status" value="1"/>
</dbReference>
<dbReference type="InterPro" id="IPR003651">
    <property type="entry name" value="Endonuclease3_FeS-loop_motif"/>
</dbReference>
<dbReference type="InterPro" id="IPR003265">
    <property type="entry name" value="HhH-GPD_domain"/>
</dbReference>
<evidence type="ECO:0000313" key="12">
    <source>
        <dbReference type="EMBL" id="BAT95986.1"/>
    </source>
</evidence>
<dbReference type="Pfam" id="PF15629">
    <property type="entry name" value="Perm-CXXC"/>
    <property type="match status" value="1"/>
</dbReference>
<feature type="compositionally biased region" description="Basic residues" evidence="10">
    <location>
        <begin position="241"/>
        <end position="250"/>
    </location>
</feature>
<keyword evidence="7" id="KW-0411">Iron-sulfur</keyword>
<feature type="region of interest" description="Disordered" evidence="10">
    <location>
        <begin position="574"/>
        <end position="620"/>
    </location>
</feature>
<feature type="compositionally biased region" description="Polar residues" evidence="10">
    <location>
        <begin position="2071"/>
        <end position="2084"/>
    </location>
</feature>
<dbReference type="InterPro" id="IPR023170">
    <property type="entry name" value="HhH_base_excis_C"/>
</dbReference>
<dbReference type="SMART" id="SM00478">
    <property type="entry name" value="ENDO3c"/>
    <property type="match status" value="1"/>
</dbReference>
<dbReference type="Pfam" id="PF15628">
    <property type="entry name" value="RRM_DME"/>
    <property type="match status" value="1"/>
</dbReference>
<feature type="region of interest" description="Disordered" evidence="10">
    <location>
        <begin position="880"/>
        <end position="920"/>
    </location>
</feature>
<feature type="compositionally biased region" description="Polar residues" evidence="10">
    <location>
        <begin position="1206"/>
        <end position="1236"/>
    </location>
</feature>
<reference evidence="12 13" key="1">
    <citation type="journal article" date="2015" name="Sci. Rep.">
        <title>The power of single molecule real-time sequencing technology in the de novo assembly of a eukaryotic genome.</title>
        <authorList>
            <person name="Sakai H."/>
            <person name="Naito K."/>
            <person name="Ogiso-Tanaka E."/>
            <person name="Takahashi Y."/>
            <person name="Iseki K."/>
            <person name="Muto C."/>
            <person name="Satou K."/>
            <person name="Teruya K."/>
            <person name="Shiroma A."/>
            <person name="Shimoji M."/>
            <person name="Hirano T."/>
            <person name="Itoh T."/>
            <person name="Kaga A."/>
            <person name="Tomooka N."/>
        </authorList>
    </citation>
    <scope>NUCLEOTIDE SEQUENCE [LARGE SCALE GENOMIC DNA]</scope>
    <source>
        <strain evidence="13">cv. Shumari</strain>
    </source>
</reference>
<dbReference type="GO" id="GO:0006284">
    <property type="term" value="P:base-excision repair"/>
    <property type="evidence" value="ECO:0007669"/>
    <property type="project" value="InterPro"/>
</dbReference>
<proteinExistence type="inferred from homology"/>
<keyword evidence="9" id="KW-0539">Nucleus</keyword>
<accession>A0A0S3ST49</accession>
<feature type="compositionally biased region" description="Polar residues" evidence="10">
    <location>
        <begin position="368"/>
        <end position="377"/>
    </location>
</feature>
<feature type="region of interest" description="Disordered" evidence="10">
    <location>
        <begin position="938"/>
        <end position="957"/>
    </location>
</feature>
<feature type="region of interest" description="Disordered" evidence="10">
    <location>
        <begin position="1362"/>
        <end position="1381"/>
    </location>
</feature>
<feature type="region of interest" description="Disordered" evidence="10">
    <location>
        <begin position="2049"/>
        <end position="2084"/>
    </location>
</feature>
<sequence length="2084" mass="232436">MEVGEMDGKEPQVEVPLVPATLIKPVPLKPVPIYTPGVINQMGYHANGAVACVEFSIGQEKLCRSDIRSAIGSDVARDSGKTGEHTASDASSSFSKLGFCEHLFAVEAESRNSSMTKGTNEGFNNPFVPSFILDNIQDPQETYIACCSNRISQDTPFTLDNADKESRQIASMQINMEENDPGGEERNGPASKLDSNVLPSSKELCDPIMEFAAISSPFKENQNQDKGSNLDTNLNKTPQPKPRRRKHRPKVIKEGKPKRTQKPVTPKPVQSKGNPTVKRKYVRKNALTKTSIPPTEVTSELTKEMPETAKTSCRRVINFDMGARDESSAGIENVTALLGKENGVNVGLADDLNSYVKQASNSYTSIPEDTQAQNTFPSGRKGSGTKPAAKRKYVRRKGVSMTSAPAAEITLGMPQSTQMPCTEFRNFDEITRDQRCEVKEHATVCTGSEIGVIMQEMNAGLANYLNTSVTQPTKDCMSLAEDSRALNTSSGRKCSVTEPEENSAVKKNTRKKVNSTSLTEVAGEMITENVPGSAQENPIIIPGIEIGVAMQDTNVGLAYDLNTDMKLASNTYVSLPEETQATNTSSRKKRSGTKRNENPTAKRKYVRKKRVKTSAPPIEVPGELTRENMSVSPIPSEITGLTETVIVHSNNMSWRPSKSDMGTRDVRYVRRENLHLHMGKENVVLEETKVGLKCNQDPWMNATLTNCNPLPDRMQQLGTSPGATHLSTSLSKYTHLGTTAWDGNISNSQSSTMRLQMDGTKRKYSSSFSHADDSSMNLIGAHFNGLLSYKNSCYLQFPNIQKKRRTGKGKTSGTYNKSVTATKVQQAYPQKDALGHPYASRPSCWNYGSGYNTTAVPVISEFPENFIDNTKAFMLSLKRREERSQTSNCGSGSPTRIRNGDTEPNYNTKQVGIPARETFRDAKRPQTCIDALIADTPTSLPKKKRNRKKKVISSSAHSNTNEMLHNFTLGKPSDVASEVLWKTMSYVDALTLQFRRLNINTEARDLAFHEQNALVLYKQPNRKQNSLIRGDGAIVPLQIKKQHLRPKVDLDDETDRVWKLLLLDINSPGIDGTDEDRAKWWEEERNVFRGRADSFIARMHLVQGDRRFSRWKGSVVDSVIGVFLTQNVSDHLSSSAFMSLAARFPKNLGSMYKAHQAEDTRLEPQVRVVEPEEGTEWNVKLLNQSVYDQSSLTTDIVERSAEKEAINSNDSCGTTSSAISLSDESNSRLSVSSQQNIKEQCSPMGSGLYCSTIEEGEEKSCDDDRKELIDIVSSQGSVISSQISGDFSNDQNPEKIGACSDSNSEVEVLSKTAKCNHYDSNTSFSKLLEMVSSTKFYEDNNQKSKSNQNLRDAYDQSLCRQHDTPKESLQKSSVTHGSSEASINLSHDCFDPFKTKSSGDFLMKKDDNGMNRSSSQTTEPASQVAITLSQTIVSQVHPQEQSNHQQQSFFNFNSPEQTQDLMQKERGSDLGKHKNATRNGVNEISSAPLKVKTKDQGKVQKDDFNWDSLRIEAQAKAGKREKTENTMDSLDWEAVRCVDVNEIAKTIKERGMNNRLAERIQNFLNRLVEEHGSIDLEWLRDVPPDKAKEYLLSVKGLGLKSVECVRLLTLHHLAFPVDTNVGRIAVRLGWVPLQPLPETLQLHLLELYPVLESIQKYLWPRLCKLDQKTLYELHYQMITFGKVFCTKSKPNCNACPMRGECRHFASAFASARLALPGPEQKTIVSTVGNSVIDQKPSETISQLHLPPPENTTQGEEIQLTEVCRPLESKSEINICHPIIEEPTTPEPECSQVSQIDIEDTFYEDSCEIPTIKLNIEEFTLNLQNYMQEKMELQEGEMSKALVALNPEAASIPMPKLKNVSRLRTEHCVYELPDTHPLLQGWDTREPDDPGKYLLAIWTPGETANSIQPPESKCSSREEYGQLCNEKECFSCNSFREANSQIVRGTLLIPCRTAMRGSFPLNGTYFQVNEVFSDHESSLNPISVPRSWIWNLNRRTVYFGTSVPTIFKGLTTQEIQQCFWRGYVCVRGFDRETRAPRPLMARLHFPASKLAKTKEKTEKGSTSAKSRGMKSNVEQPELISNSSNF</sequence>
<feature type="region of interest" description="Disordered" evidence="10">
    <location>
        <begin position="1204"/>
        <end position="1236"/>
    </location>
</feature>
<dbReference type="Proteomes" id="UP000291084">
    <property type="component" value="Chromosome 8"/>
</dbReference>
<dbReference type="FunFam" id="1.10.1670.10:FF:000004">
    <property type="entry name" value="DNA glycosylase/AP lyase ROS1"/>
    <property type="match status" value="1"/>
</dbReference>
<dbReference type="InterPro" id="IPR011257">
    <property type="entry name" value="DNA_glycosylase"/>
</dbReference>
<dbReference type="SUPFAM" id="SSF48150">
    <property type="entry name" value="DNA-glycosylase"/>
    <property type="match status" value="1"/>
</dbReference>
<keyword evidence="8" id="KW-0238">DNA-binding</keyword>
<comment type="similarity">
    <text evidence="3">Belongs to the DNA glycosylase family. DEMETER subfamily.</text>
</comment>
<feature type="region of interest" description="Disordered" evidence="10">
    <location>
        <begin position="368"/>
        <end position="389"/>
    </location>
</feature>
<evidence type="ECO:0000256" key="9">
    <source>
        <dbReference type="ARBA" id="ARBA00023242"/>
    </source>
</evidence>
<feature type="compositionally biased region" description="Polar residues" evidence="10">
    <location>
        <begin position="885"/>
        <end position="910"/>
    </location>
</feature>
<feature type="region of interest" description="Disordered" evidence="10">
    <location>
        <begin position="1401"/>
        <end position="1423"/>
    </location>
</feature>
<evidence type="ECO:0000256" key="4">
    <source>
        <dbReference type="ARBA" id="ARBA00022485"/>
    </source>
</evidence>
<evidence type="ECO:0000256" key="3">
    <source>
        <dbReference type="ARBA" id="ARBA00005646"/>
    </source>
</evidence>
<organism evidence="12 13">
    <name type="scientific">Vigna angularis var. angularis</name>
    <dbReference type="NCBI Taxonomy" id="157739"/>
    <lineage>
        <taxon>Eukaryota</taxon>
        <taxon>Viridiplantae</taxon>
        <taxon>Streptophyta</taxon>
        <taxon>Embryophyta</taxon>
        <taxon>Tracheophyta</taxon>
        <taxon>Spermatophyta</taxon>
        <taxon>Magnoliopsida</taxon>
        <taxon>eudicotyledons</taxon>
        <taxon>Gunneridae</taxon>
        <taxon>Pentapetalae</taxon>
        <taxon>rosids</taxon>
        <taxon>fabids</taxon>
        <taxon>Fabales</taxon>
        <taxon>Fabaceae</taxon>
        <taxon>Papilionoideae</taxon>
        <taxon>50 kb inversion clade</taxon>
        <taxon>NPAAA clade</taxon>
        <taxon>indigoferoid/millettioid clade</taxon>
        <taxon>Phaseoleae</taxon>
        <taxon>Vigna</taxon>
    </lineage>
</organism>
<evidence type="ECO:0000256" key="1">
    <source>
        <dbReference type="ARBA" id="ARBA00001966"/>
    </source>
</evidence>
<evidence type="ECO:0000256" key="2">
    <source>
        <dbReference type="ARBA" id="ARBA00004123"/>
    </source>
</evidence>
<dbReference type="CDD" id="cd00056">
    <property type="entry name" value="ENDO3c"/>
    <property type="match status" value="1"/>
</dbReference>
<feature type="compositionally biased region" description="Polar residues" evidence="10">
    <location>
        <begin position="1370"/>
        <end position="1381"/>
    </location>
</feature>
<feature type="region of interest" description="Disordered" evidence="10">
    <location>
        <begin position="217"/>
        <end position="276"/>
    </location>
</feature>
<gene>
    <name evidence="12" type="primary">Vigan.08G284400</name>
    <name evidence="12" type="ORF">VIGAN_08284400</name>
</gene>
<feature type="compositionally biased region" description="Polar residues" evidence="10">
    <location>
        <begin position="1410"/>
        <end position="1423"/>
    </location>
</feature>
<keyword evidence="4" id="KW-0004">4Fe-4S</keyword>
<feature type="region of interest" description="Disordered" evidence="10">
    <location>
        <begin position="1461"/>
        <end position="1498"/>
    </location>
</feature>
<dbReference type="GO" id="GO:0003677">
    <property type="term" value="F:DNA binding"/>
    <property type="evidence" value="ECO:0007669"/>
    <property type="project" value="UniProtKB-KW"/>
</dbReference>
<feature type="region of interest" description="Disordered" evidence="10">
    <location>
        <begin position="177"/>
        <end position="199"/>
    </location>
</feature>